<evidence type="ECO:0000256" key="5">
    <source>
        <dbReference type="ARBA" id="ARBA00023163"/>
    </source>
</evidence>
<evidence type="ECO:0000256" key="7">
    <source>
        <dbReference type="PROSITE-ProRule" id="PRU01091"/>
    </source>
</evidence>
<protein>
    <submittedName>
        <fullName evidence="10">Response regulator receiver protein</fullName>
    </submittedName>
</protein>
<feature type="modified residue" description="4-aspartylphosphate" evidence="6">
    <location>
        <position position="57"/>
    </location>
</feature>
<evidence type="ECO:0000256" key="2">
    <source>
        <dbReference type="ARBA" id="ARBA00023012"/>
    </source>
</evidence>
<dbReference type="InterPro" id="IPR036388">
    <property type="entry name" value="WH-like_DNA-bd_sf"/>
</dbReference>
<dbReference type="PROSITE" id="PS50110">
    <property type="entry name" value="RESPONSE_REGULATORY"/>
    <property type="match status" value="1"/>
</dbReference>
<dbReference type="Proteomes" id="UP000190188">
    <property type="component" value="Unassembled WGS sequence"/>
</dbReference>
<dbReference type="STRING" id="1324314.BVG16_01280"/>
<name>A0A1T2XMB4_9BACL</name>
<dbReference type="Gene3D" id="1.10.10.10">
    <property type="entry name" value="Winged helix-like DNA-binding domain superfamily/Winged helix DNA-binding domain"/>
    <property type="match status" value="1"/>
</dbReference>
<dbReference type="GO" id="GO:0000160">
    <property type="term" value="P:phosphorelay signal transduction system"/>
    <property type="evidence" value="ECO:0007669"/>
    <property type="project" value="UniProtKB-KW"/>
</dbReference>
<dbReference type="SUPFAM" id="SSF48452">
    <property type="entry name" value="TPR-like"/>
    <property type="match status" value="1"/>
</dbReference>
<dbReference type="SUPFAM" id="SSF52172">
    <property type="entry name" value="CheY-like"/>
    <property type="match status" value="1"/>
</dbReference>
<dbReference type="InterPro" id="IPR051677">
    <property type="entry name" value="AfsR-DnrI-RedD_regulator"/>
</dbReference>
<dbReference type="InterPro" id="IPR001789">
    <property type="entry name" value="Sig_transdc_resp-reg_receiver"/>
</dbReference>
<dbReference type="Pfam" id="PF03704">
    <property type="entry name" value="BTAD"/>
    <property type="match status" value="1"/>
</dbReference>
<feature type="domain" description="Response regulatory" evidence="8">
    <location>
        <begin position="2"/>
        <end position="120"/>
    </location>
</feature>
<sequence length="378" mass="44947">MKTLIVDDELLALRRMEKLLQDQSEFEWNIDVAGAYSNPTEAIEMAHREPLQLAFLDIEMPEMNGFELAEQLLAIQPHLHIVFVTAYKDHAIKAFELNALDYLLKPVHTQRLTRTLQRITNTTYETLVNQVSRGPMMLCCFQSLHYMDTHKIVQSFTWKTLKAPELFAYLILHRDRTISKQILIDLLWPEYDTTRAMTQLHTAIYQIRKVLKMVELDLIIKYENEGYRLVWGHMMLDVEEWENKVRHAQAVTPQNLDKHVEIMGLYTGDLLEEHRYLWAEPRREQIQMIWLNHAKEMAACYISIGKYSDAIILYQKICYKFPDMEEGYWGLMKIHSLLNHRNEVKKQYQLVTNKFKEEFDLTLSKELTDWYNKWSKEG</sequence>
<evidence type="ECO:0000256" key="4">
    <source>
        <dbReference type="ARBA" id="ARBA00023125"/>
    </source>
</evidence>
<keyword evidence="3" id="KW-0805">Transcription regulation</keyword>
<keyword evidence="11" id="KW-1185">Reference proteome</keyword>
<dbReference type="InterPro" id="IPR011990">
    <property type="entry name" value="TPR-like_helical_dom_sf"/>
</dbReference>
<dbReference type="Pfam" id="PF00486">
    <property type="entry name" value="Trans_reg_C"/>
    <property type="match status" value="1"/>
</dbReference>
<dbReference type="AlphaFoldDB" id="A0A1T2XMB4"/>
<dbReference type="GO" id="GO:0003677">
    <property type="term" value="F:DNA binding"/>
    <property type="evidence" value="ECO:0007669"/>
    <property type="project" value="UniProtKB-UniRule"/>
</dbReference>
<keyword evidence="4 7" id="KW-0238">DNA-binding</keyword>
<dbReference type="PANTHER" id="PTHR35807:SF2">
    <property type="entry name" value="TRANSCRIPTIONAL ACTIVATOR DOMAIN"/>
    <property type="match status" value="1"/>
</dbReference>
<dbReference type="PANTHER" id="PTHR35807">
    <property type="entry name" value="TRANSCRIPTIONAL REGULATOR REDD-RELATED"/>
    <property type="match status" value="1"/>
</dbReference>
<feature type="DNA-binding region" description="OmpR/PhoB-type" evidence="7">
    <location>
        <begin position="128"/>
        <end position="231"/>
    </location>
</feature>
<evidence type="ECO:0000256" key="3">
    <source>
        <dbReference type="ARBA" id="ARBA00023015"/>
    </source>
</evidence>
<evidence type="ECO:0000259" key="8">
    <source>
        <dbReference type="PROSITE" id="PS50110"/>
    </source>
</evidence>
<reference evidence="10 11" key="1">
    <citation type="submission" date="2017-01" db="EMBL/GenBank/DDBJ databases">
        <title>Genome analysis of Paenibacillus selenitrireducens ES3-24.</title>
        <authorList>
            <person name="Xu D."/>
            <person name="Yao R."/>
            <person name="Zheng S."/>
        </authorList>
    </citation>
    <scope>NUCLEOTIDE SEQUENCE [LARGE SCALE GENOMIC DNA]</scope>
    <source>
        <strain evidence="10 11">ES3-24</strain>
    </source>
</reference>
<evidence type="ECO:0000256" key="1">
    <source>
        <dbReference type="ARBA" id="ARBA00005820"/>
    </source>
</evidence>
<dbReference type="InterPro" id="IPR005158">
    <property type="entry name" value="BTAD"/>
</dbReference>
<feature type="domain" description="OmpR/PhoB-type" evidence="9">
    <location>
        <begin position="128"/>
        <end position="231"/>
    </location>
</feature>
<comment type="similarity">
    <text evidence="1">Belongs to the AfsR/DnrI/RedD regulatory family.</text>
</comment>
<dbReference type="Pfam" id="PF00072">
    <property type="entry name" value="Response_reg"/>
    <property type="match status" value="1"/>
</dbReference>
<gene>
    <name evidence="10" type="ORF">BVG16_01280</name>
</gene>
<organism evidence="10 11">
    <name type="scientific">Paenibacillus selenitireducens</name>
    <dbReference type="NCBI Taxonomy" id="1324314"/>
    <lineage>
        <taxon>Bacteria</taxon>
        <taxon>Bacillati</taxon>
        <taxon>Bacillota</taxon>
        <taxon>Bacilli</taxon>
        <taxon>Bacillales</taxon>
        <taxon>Paenibacillaceae</taxon>
        <taxon>Paenibacillus</taxon>
    </lineage>
</organism>
<comment type="caution">
    <text evidence="10">The sequence shown here is derived from an EMBL/GenBank/DDBJ whole genome shotgun (WGS) entry which is preliminary data.</text>
</comment>
<dbReference type="SMART" id="SM00862">
    <property type="entry name" value="Trans_reg_C"/>
    <property type="match status" value="1"/>
</dbReference>
<dbReference type="InterPro" id="IPR016032">
    <property type="entry name" value="Sig_transdc_resp-reg_C-effctor"/>
</dbReference>
<keyword evidence="2" id="KW-0902">Two-component regulatory system</keyword>
<dbReference type="SMART" id="SM00448">
    <property type="entry name" value="REC"/>
    <property type="match status" value="1"/>
</dbReference>
<dbReference type="OrthoDB" id="3190595at2"/>
<dbReference type="EMBL" id="MSZX01000001">
    <property type="protein sequence ID" value="OPA81007.1"/>
    <property type="molecule type" value="Genomic_DNA"/>
</dbReference>
<dbReference type="Gene3D" id="1.25.40.10">
    <property type="entry name" value="Tetratricopeptide repeat domain"/>
    <property type="match status" value="1"/>
</dbReference>
<evidence type="ECO:0000259" key="9">
    <source>
        <dbReference type="PROSITE" id="PS51755"/>
    </source>
</evidence>
<dbReference type="Gene3D" id="3.40.50.2300">
    <property type="match status" value="1"/>
</dbReference>
<evidence type="ECO:0000256" key="6">
    <source>
        <dbReference type="PROSITE-ProRule" id="PRU00169"/>
    </source>
</evidence>
<dbReference type="PROSITE" id="PS51755">
    <property type="entry name" value="OMPR_PHOB"/>
    <property type="match status" value="1"/>
</dbReference>
<proteinExistence type="inferred from homology"/>
<dbReference type="InterPro" id="IPR001867">
    <property type="entry name" value="OmpR/PhoB-type_DNA-bd"/>
</dbReference>
<evidence type="ECO:0000313" key="10">
    <source>
        <dbReference type="EMBL" id="OPA81007.1"/>
    </source>
</evidence>
<keyword evidence="5" id="KW-0804">Transcription</keyword>
<dbReference type="SUPFAM" id="SSF46894">
    <property type="entry name" value="C-terminal effector domain of the bipartite response regulators"/>
    <property type="match status" value="1"/>
</dbReference>
<dbReference type="RefSeq" id="WP_078496730.1">
    <property type="nucleotide sequence ID" value="NZ_MSZX01000001.1"/>
</dbReference>
<dbReference type="GO" id="GO:0006355">
    <property type="term" value="P:regulation of DNA-templated transcription"/>
    <property type="evidence" value="ECO:0007669"/>
    <property type="project" value="InterPro"/>
</dbReference>
<dbReference type="SMART" id="SM01043">
    <property type="entry name" value="BTAD"/>
    <property type="match status" value="1"/>
</dbReference>
<evidence type="ECO:0000313" key="11">
    <source>
        <dbReference type="Proteomes" id="UP000190188"/>
    </source>
</evidence>
<keyword evidence="6" id="KW-0597">Phosphoprotein</keyword>
<dbReference type="InterPro" id="IPR011006">
    <property type="entry name" value="CheY-like_superfamily"/>
</dbReference>
<accession>A0A1T2XMB4</accession>